<protein>
    <submittedName>
        <fullName evidence="1">Uncharacterized protein</fullName>
    </submittedName>
</protein>
<evidence type="ECO:0000313" key="2">
    <source>
        <dbReference type="Proteomes" id="UP001221558"/>
    </source>
</evidence>
<dbReference type="EMBL" id="CP117880">
    <property type="protein sequence ID" value="WDF67309.1"/>
    <property type="molecule type" value="Genomic_DNA"/>
</dbReference>
<keyword evidence="2" id="KW-1185">Reference proteome</keyword>
<name>A0ABY7WCD0_9SPHI</name>
<reference evidence="1 2" key="1">
    <citation type="submission" date="2023-02" db="EMBL/GenBank/DDBJ databases">
        <title>Genome sequence of Sphingobacterium sp. KACC 22765.</title>
        <authorList>
            <person name="Kim S."/>
            <person name="Heo J."/>
            <person name="Kwon S.-W."/>
        </authorList>
    </citation>
    <scope>NUCLEOTIDE SEQUENCE [LARGE SCALE GENOMIC DNA]</scope>
    <source>
        <strain evidence="1 2">KACC 22765</strain>
    </source>
</reference>
<gene>
    <name evidence="1" type="ORF">PQ465_13445</name>
</gene>
<proteinExistence type="predicted"/>
<organism evidence="1 2">
    <name type="scientific">Sphingobacterium oryzagri</name>
    <dbReference type="NCBI Taxonomy" id="3025669"/>
    <lineage>
        <taxon>Bacteria</taxon>
        <taxon>Pseudomonadati</taxon>
        <taxon>Bacteroidota</taxon>
        <taxon>Sphingobacteriia</taxon>
        <taxon>Sphingobacteriales</taxon>
        <taxon>Sphingobacteriaceae</taxon>
        <taxon>Sphingobacterium</taxon>
    </lineage>
</organism>
<accession>A0ABY7WCD0</accession>
<dbReference type="RefSeq" id="WP_274266039.1">
    <property type="nucleotide sequence ID" value="NZ_CP117880.1"/>
</dbReference>
<sequence>MIRRQLNKFGQPILTTKDDAGLRQSCYTLVAVEGKAVGVAVYHANNAYCTAAILEDEQLGDTLIMRFDEAHPYEEAELIELQRIFNWAFK</sequence>
<evidence type="ECO:0000313" key="1">
    <source>
        <dbReference type="EMBL" id="WDF67309.1"/>
    </source>
</evidence>
<dbReference type="Proteomes" id="UP001221558">
    <property type="component" value="Chromosome"/>
</dbReference>